<dbReference type="OrthoDB" id="8536716at2"/>
<dbReference type="AlphaFoldDB" id="M3AAD9"/>
<keyword evidence="2" id="KW-1185">Reference proteome</keyword>
<dbReference type="EMBL" id="AONQ01000034">
    <property type="protein sequence ID" value="EME69464.1"/>
    <property type="molecule type" value="Genomic_DNA"/>
</dbReference>
<dbReference type="STRING" id="1244869.H261_13384"/>
<gene>
    <name evidence="1" type="ORF">H261_13384</name>
</gene>
<reference evidence="1 2" key="1">
    <citation type="journal article" date="2014" name="Genome Announc.">
        <title>Draft Genome Sequence of Magnetospirillum sp. Strain SO-1, a Freshwater Magnetotactic Bacterium Isolated from the Ol'khovka River, Russia.</title>
        <authorList>
            <person name="Grouzdev D.S."/>
            <person name="Dziuba M.V."/>
            <person name="Sukhacheva M.S."/>
            <person name="Mardanov A.V."/>
            <person name="Beletskiy A.V."/>
            <person name="Kuznetsov B.B."/>
            <person name="Skryabin K.G."/>
        </authorList>
    </citation>
    <scope>NUCLEOTIDE SEQUENCE [LARGE SCALE GENOMIC DNA]</scope>
    <source>
        <strain evidence="1 2">SO-1</strain>
    </source>
</reference>
<organism evidence="1 2">
    <name type="scientific">Paramagnetospirillum caucaseum</name>
    <dbReference type="NCBI Taxonomy" id="1244869"/>
    <lineage>
        <taxon>Bacteria</taxon>
        <taxon>Pseudomonadati</taxon>
        <taxon>Pseudomonadota</taxon>
        <taxon>Alphaproteobacteria</taxon>
        <taxon>Rhodospirillales</taxon>
        <taxon>Magnetospirillaceae</taxon>
        <taxon>Paramagnetospirillum</taxon>
    </lineage>
</organism>
<proteinExistence type="predicted"/>
<sequence>MFSADQFVAHLVGDFVLQSDWMASEKVRSHFAAAVHVVVYTLPFLFISQDPAVLAVIAGTHFIIDRWRLARYVVWVKNLPWRPWAECSATGSHESRPLFLTVWLLIIVDNTMHIICNGLALRYLG</sequence>
<evidence type="ECO:0008006" key="3">
    <source>
        <dbReference type="Google" id="ProtNLM"/>
    </source>
</evidence>
<dbReference type="Proteomes" id="UP000011744">
    <property type="component" value="Unassembled WGS sequence"/>
</dbReference>
<comment type="caution">
    <text evidence="1">The sequence shown here is derived from an EMBL/GenBank/DDBJ whole genome shotgun (WGS) entry which is preliminary data.</text>
</comment>
<evidence type="ECO:0000313" key="1">
    <source>
        <dbReference type="EMBL" id="EME69464.1"/>
    </source>
</evidence>
<dbReference type="eggNOG" id="ENOG5032SPH">
    <property type="taxonomic scope" value="Bacteria"/>
</dbReference>
<dbReference type="InterPro" id="IPR021737">
    <property type="entry name" value="Phage_phiKZ_Orf197"/>
</dbReference>
<dbReference type="Pfam" id="PF11750">
    <property type="entry name" value="DUF3307"/>
    <property type="match status" value="1"/>
</dbReference>
<dbReference type="RefSeq" id="WP_008618316.1">
    <property type="nucleotide sequence ID" value="NZ_AONQ01000034.1"/>
</dbReference>
<name>M3AAD9_9PROT</name>
<accession>M3AAD9</accession>
<dbReference type="PATRIC" id="fig|1244869.3.peg.2699"/>
<evidence type="ECO:0000313" key="2">
    <source>
        <dbReference type="Proteomes" id="UP000011744"/>
    </source>
</evidence>
<protein>
    <recommendedName>
        <fullName evidence="3">DUF3307 domain-containing protein</fullName>
    </recommendedName>
</protein>